<protein>
    <submittedName>
        <fullName evidence="6">Teichoic-acid-transporting ATPase</fullName>
    </submittedName>
</protein>
<dbReference type="SUPFAM" id="SSF52540">
    <property type="entry name" value="P-loop containing nucleoside triphosphate hydrolases"/>
    <property type="match status" value="1"/>
</dbReference>
<evidence type="ECO:0000256" key="2">
    <source>
        <dbReference type="ARBA" id="ARBA00022448"/>
    </source>
</evidence>
<proteinExistence type="inferred from homology"/>
<dbReference type="Pfam" id="PF00005">
    <property type="entry name" value="ABC_tran"/>
    <property type="match status" value="1"/>
</dbReference>
<dbReference type="GO" id="GO:0016887">
    <property type="term" value="F:ATP hydrolysis activity"/>
    <property type="evidence" value="ECO:0007669"/>
    <property type="project" value="InterPro"/>
</dbReference>
<dbReference type="PANTHER" id="PTHR46743:SF2">
    <property type="entry name" value="TEICHOIC ACIDS EXPORT ATP-BINDING PROTEIN TAGH"/>
    <property type="match status" value="1"/>
</dbReference>
<evidence type="ECO:0000313" key="6">
    <source>
        <dbReference type="EMBL" id="ADY58502.1"/>
    </source>
</evidence>
<dbReference type="SMART" id="SM00382">
    <property type="entry name" value="AAA"/>
    <property type="match status" value="1"/>
</dbReference>
<dbReference type="KEGG" id="pbs:Plabr_0879"/>
<accession>F0SIB3</accession>
<dbReference type="GO" id="GO:0140359">
    <property type="term" value="F:ABC-type transporter activity"/>
    <property type="evidence" value="ECO:0007669"/>
    <property type="project" value="InterPro"/>
</dbReference>
<sequence length="452" mass="50197">MADNREQENTSISASFLLNKSSAFMSDSAIRVDAVSKKFRRGRDPGYGRLSEVLQSLLFRSRSQAEDNFELRSDDEFWALQDLSFEVQQGEVFGIIGRNGAGKSTLLKILSRITRPTKGQICTRGRVGSLLEVGTGFHPELTGRENVYLNGSILGMSRREIAAKFDEIAAFAEVEQFLDTPVKRYSSGMYTRLAFSVAAHLEPEILIIDEVLAVGDAAFQKKCFGKMQQVAHAGRTVLFVSHNMSAVKQICTHGLLLERGEQKVLGSIDDVTSYYLRAQQLAGAAEVRWPAGEEGPGNELVQLLGVRVYQAGTARETIDISLPTVLEIEFLPRQPDLKLYPAFWLRDGDGNPVFASMTAPGLNAEQDKWFGKPLPQQPVRSRCIIPAGLLNNVNYRLSAIINRHPRDMILCEQDLVTFEASHTPTGDSYAARQWFGVVRPQLAWSTEVLPND</sequence>
<dbReference type="InterPro" id="IPR003593">
    <property type="entry name" value="AAA+_ATPase"/>
</dbReference>
<evidence type="ECO:0000256" key="3">
    <source>
        <dbReference type="ARBA" id="ARBA00022741"/>
    </source>
</evidence>
<dbReference type="eggNOG" id="COG1134">
    <property type="taxonomic scope" value="Bacteria"/>
</dbReference>
<keyword evidence="7" id="KW-1185">Reference proteome</keyword>
<comment type="similarity">
    <text evidence="1">Belongs to the ABC transporter superfamily.</text>
</comment>
<dbReference type="PANTHER" id="PTHR46743">
    <property type="entry name" value="TEICHOIC ACIDS EXPORT ATP-BINDING PROTEIN TAGH"/>
    <property type="match status" value="1"/>
</dbReference>
<dbReference type="AlphaFoldDB" id="F0SIB3"/>
<dbReference type="InterPro" id="IPR027417">
    <property type="entry name" value="P-loop_NTPase"/>
</dbReference>
<dbReference type="PROSITE" id="PS50893">
    <property type="entry name" value="ABC_TRANSPORTER_2"/>
    <property type="match status" value="1"/>
</dbReference>
<evidence type="ECO:0000256" key="1">
    <source>
        <dbReference type="ARBA" id="ARBA00005417"/>
    </source>
</evidence>
<reference evidence="7" key="1">
    <citation type="submission" date="2011-02" db="EMBL/GenBank/DDBJ databases">
        <title>The complete genome of Planctomyces brasiliensis DSM 5305.</title>
        <authorList>
            <person name="Lucas S."/>
            <person name="Copeland A."/>
            <person name="Lapidus A."/>
            <person name="Bruce D."/>
            <person name="Goodwin L."/>
            <person name="Pitluck S."/>
            <person name="Kyrpides N."/>
            <person name="Mavromatis K."/>
            <person name="Pagani I."/>
            <person name="Ivanova N."/>
            <person name="Ovchinnikova G."/>
            <person name="Lu M."/>
            <person name="Detter J.C."/>
            <person name="Han C."/>
            <person name="Land M."/>
            <person name="Hauser L."/>
            <person name="Markowitz V."/>
            <person name="Cheng J.-F."/>
            <person name="Hugenholtz P."/>
            <person name="Woyke T."/>
            <person name="Wu D."/>
            <person name="Tindall B."/>
            <person name="Pomrenke H.G."/>
            <person name="Brambilla E."/>
            <person name="Klenk H.-P."/>
            <person name="Eisen J.A."/>
        </authorList>
    </citation>
    <scope>NUCLEOTIDE SEQUENCE [LARGE SCALE GENOMIC DNA]</scope>
    <source>
        <strain evidence="7">ATCC 49424 / DSM 5305 / JCM 21570 / NBRC 103401 / IFAM 1448</strain>
    </source>
</reference>
<dbReference type="InterPro" id="IPR050683">
    <property type="entry name" value="Bact_Polysacc_Export_ATP-bd"/>
</dbReference>
<keyword evidence="4" id="KW-0067">ATP-binding</keyword>
<evidence type="ECO:0000313" key="7">
    <source>
        <dbReference type="Proteomes" id="UP000006860"/>
    </source>
</evidence>
<keyword evidence="2" id="KW-0813">Transport</keyword>
<evidence type="ECO:0000259" key="5">
    <source>
        <dbReference type="PROSITE" id="PS50893"/>
    </source>
</evidence>
<feature type="domain" description="ABC transporter" evidence="5">
    <location>
        <begin position="63"/>
        <end position="284"/>
    </location>
</feature>
<name>F0SIB3_RUBBR</name>
<dbReference type="InterPro" id="IPR015860">
    <property type="entry name" value="ABC_transpr_TagH-like"/>
</dbReference>
<dbReference type="GO" id="GO:0016020">
    <property type="term" value="C:membrane"/>
    <property type="evidence" value="ECO:0007669"/>
    <property type="project" value="InterPro"/>
</dbReference>
<dbReference type="EMBL" id="CP002546">
    <property type="protein sequence ID" value="ADY58502.1"/>
    <property type="molecule type" value="Genomic_DNA"/>
</dbReference>
<dbReference type="GO" id="GO:0005524">
    <property type="term" value="F:ATP binding"/>
    <property type="evidence" value="ECO:0007669"/>
    <property type="project" value="UniProtKB-KW"/>
</dbReference>
<organism evidence="6 7">
    <name type="scientific">Rubinisphaera brasiliensis (strain ATCC 49424 / DSM 5305 / JCM 21570 / IAM 15109 / NBRC 103401 / IFAM 1448)</name>
    <name type="common">Planctomyces brasiliensis</name>
    <dbReference type="NCBI Taxonomy" id="756272"/>
    <lineage>
        <taxon>Bacteria</taxon>
        <taxon>Pseudomonadati</taxon>
        <taxon>Planctomycetota</taxon>
        <taxon>Planctomycetia</taxon>
        <taxon>Planctomycetales</taxon>
        <taxon>Planctomycetaceae</taxon>
        <taxon>Rubinisphaera</taxon>
    </lineage>
</organism>
<dbReference type="STRING" id="756272.Plabr_0879"/>
<dbReference type="Gene3D" id="3.40.50.300">
    <property type="entry name" value="P-loop containing nucleotide triphosphate hydrolases"/>
    <property type="match status" value="1"/>
</dbReference>
<evidence type="ECO:0000256" key="4">
    <source>
        <dbReference type="ARBA" id="ARBA00022840"/>
    </source>
</evidence>
<gene>
    <name evidence="6" type="ordered locus">Plabr_0879</name>
</gene>
<dbReference type="InterPro" id="IPR003439">
    <property type="entry name" value="ABC_transporter-like_ATP-bd"/>
</dbReference>
<keyword evidence="3" id="KW-0547">Nucleotide-binding</keyword>
<dbReference type="HOGENOM" id="CLU_000604_101_4_0"/>
<dbReference type="Proteomes" id="UP000006860">
    <property type="component" value="Chromosome"/>
</dbReference>
<dbReference type="CDD" id="cd03220">
    <property type="entry name" value="ABC_KpsT_Wzt"/>
    <property type="match status" value="1"/>
</dbReference>